<reference evidence="1" key="1">
    <citation type="journal article" date="2020" name="Nature">
        <title>Giant virus diversity and host interactions through global metagenomics.</title>
        <authorList>
            <person name="Schulz F."/>
            <person name="Roux S."/>
            <person name="Paez-Espino D."/>
            <person name="Jungbluth S."/>
            <person name="Walsh D.A."/>
            <person name="Denef V.J."/>
            <person name="McMahon K.D."/>
            <person name="Konstantinidis K.T."/>
            <person name="Eloe-Fadrosh E.A."/>
            <person name="Kyrpides N.C."/>
            <person name="Woyke T."/>
        </authorList>
    </citation>
    <scope>NUCLEOTIDE SEQUENCE</scope>
    <source>
        <strain evidence="1">GVMAG-M-3300020523-10</strain>
    </source>
</reference>
<organism evidence="1">
    <name type="scientific">viral metagenome</name>
    <dbReference type="NCBI Taxonomy" id="1070528"/>
    <lineage>
        <taxon>unclassified sequences</taxon>
        <taxon>metagenomes</taxon>
        <taxon>organismal metagenomes</taxon>
    </lineage>
</organism>
<protein>
    <submittedName>
        <fullName evidence="1">Uncharacterized protein</fullName>
    </submittedName>
</protein>
<sequence>MNIASAINLDINNYTIAELEKLLKLQANYSIENVIKQKEVITLSIKESGLADGQKTELYIFLDNIRNKLINNLEKIDEKKYNLVNQYDGNHFLIKTKNNDFKTLLENNKQIDKSIIKRTYTIDSLFRQNYDLPDNASHNYVIQLPETINRAITMSISSLEIPLTYYNISKFNNNNTFTIQELSGNTNDFVGPLYSIILDEGLYDARVNLGDAYPTHIAFSITKEINTKLKACPNFDISNYLVFAIDDKQGKSLFKLLSTAPPNKRYKINFDIDNSNNSNNSSIKYNCIENYLHQKLGWLLGFTKPSIIVDARARQTYSDRICLLNYPRYIYIAIDDFQASSRNYFSVAAQSLIAPNIIGRINILSLLQEKTAFKQAASAGDFLFTQKHIREYFGPTDITKLKIQLLDEYGRPFSLNNSDWSFVVTFECFYN</sequence>
<proteinExistence type="predicted"/>
<dbReference type="EMBL" id="MN739384">
    <property type="protein sequence ID" value="QHT01944.1"/>
    <property type="molecule type" value="Genomic_DNA"/>
</dbReference>
<evidence type="ECO:0000313" key="1">
    <source>
        <dbReference type="EMBL" id="QHT01944.1"/>
    </source>
</evidence>
<name>A0A6C0CED1_9ZZZZ</name>
<dbReference type="AlphaFoldDB" id="A0A6C0CED1"/>
<accession>A0A6C0CED1</accession>